<accession>A0A1H8A5H8</accession>
<dbReference type="PANTHER" id="PTHR30548:SF6">
    <property type="entry name" value="DEHYDRATASE SUBUNIT YJIM-RELATED"/>
    <property type="match status" value="1"/>
</dbReference>
<dbReference type="STRING" id="43775.SAMN04489760_13021"/>
<evidence type="ECO:0000313" key="2">
    <source>
        <dbReference type="EMBL" id="SEM65098.1"/>
    </source>
</evidence>
<keyword evidence="3" id="KW-1185">Reference proteome</keyword>
<comment type="similarity">
    <text evidence="1">Belongs to the FldB/FldC dehydratase alpha/beta subunit family.</text>
</comment>
<proteinExistence type="inferred from homology"/>
<dbReference type="Pfam" id="PF06050">
    <property type="entry name" value="HGD-D"/>
    <property type="match status" value="1"/>
</dbReference>
<dbReference type="NCBIfam" id="NF040772">
    <property type="entry name" value="double_cubane"/>
    <property type="match status" value="1"/>
</dbReference>
<reference evidence="2 3" key="1">
    <citation type="submission" date="2016-10" db="EMBL/GenBank/DDBJ databases">
        <authorList>
            <person name="de Groot N.N."/>
        </authorList>
    </citation>
    <scope>NUCLEOTIDE SEQUENCE [LARGE SCALE GENOMIC DNA]</scope>
    <source>
        <strain evidence="2 3">DSM 8423</strain>
    </source>
</reference>
<protein>
    <submittedName>
        <fullName evidence="2">Benzoyl-CoA reductase/2-hydroxyglutaryl-CoA dehydratase subunit, BcrC/BadD/HgdB</fullName>
    </submittedName>
</protein>
<sequence length="388" mass="42790">MTFNVADVKPLINDEFSGDAPKRALSYIANKRSMGMPVAGIYCGYAPMEVIRAVGAVPAVLCAFANKTIPAAEAVLPANLCPLIKSSYGFILTDTCPFFALSDAVVAETTCDGKKKMFELISSHRPMFVMDLPQLPDEAEARANWATMISKLKGFLENTFGTSGTSEGIEAEIQATNIKNRLMRRVFEYAAKKPPLLSWSELYELCFLAQVATTEDLLPVFKEVLERLEEREAKGIYYGAPSSPRVLVTGCPVGGDSTKVFRIIEEAGGVVVAMDSCSGMKPFITDIEEKTGNPIDAVARHYLEIPCSCMTPNTRRLTELDKTIARFQPDAVVEVVLHACHSYNIEAIKVMNHVKEKHKLPYLKIETDYSEGDVEQIRTRVEALLESL</sequence>
<name>A0A1H8A5H8_9BACT</name>
<dbReference type="InterPro" id="IPR047678">
    <property type="entry name" value="YjiM-like"/>
</dbReference>
<dbReference type="AlphaFoldDB" id="A0A1H8A5H8"/>
<dbReference type="EMBL" id="FOBS01000030">
    <property type="protein sequence ID" value="SEM65098.1"/>
    <property type="molecule type" value="Genomic_DNA"/>
</dbReference>
<dbReference type="PANTHER" id="PTHR30548">
    <property type="entry name" value="2-HYDROXYGLUTARYL-COA DEHYDRATASE, D-COMPONENT-RELATED"/>
    <property type="match status" value="1"/>
</dbReference>
<dbReference type="InterPro" id="IPR010327">
    <property type="entry name" value="FldB/FldC_alpha/beta"/>
</dbReference>
<gene>
    <name evidence="2" type="ORF">SAMN04489760_13021</name>
</gene>
<dbReference type="Gene3D" id="3.40.50.11890">
    <property type="match status" value="1"/>
</dbReference>
<dbReference type="RefSeq" id="WP_093884484.1">
    <property type="nucleotide sequence ID" value="NZ_FOBS01000030.1"/>
</dbReference>
<organism evidence="2 3">
    <name type="scientific">Syntrophus gentianae</name>
    <dbReference type="NCBI Taxonomy" id="43775"/>
    <lineage>
        <taxon>Bacteria</taxon>
        <taxon>Pseudomonadati</taxon>
        <taxon>Thermodesulfobacteriota</taxon>
        <taxon>Syntrophia</taxon>
        <taxon>Syntrophales</taxon>
        <taxon>Syntrophaceae</taxon>
        <taxon>Syntrophus</taxon>
    </lineage>
</organism>
<dbReference type="Proteomes" id="UP000198744">
    <property type="component" value="Unassembled WGS sequence"/>
</dbReference>
<evidence type="ECO:0000256" key="1">
    <source>
        <dbReference type="ARBA" id="ARBA00005806"/>
    </source>
</evidence>
<dbReference type="OrthoDB" id="9810278at2"/>
<evidence type="ECO:0000313" key="3">
    <source>
        <dbReference type="Proteomes" id="UP000198744"/>
    </source>
</evidence>
<dbReference type="Gene3D" id="3.40.50.11900">
    <property type="match status" value="1"/>
</dbReference>